<sequence length="94" mass="9935">MSMFGNKNTKSPEPVAENVRVVPVYTVHSLPQPYEVLCTVYSGRISNSSPVHMLQQLGRAGGAVAECDAVIGILLTPGLASGTLNAYGTAIRYV</sequence>
<dbReference type="Proteomes" id="UP000673394">
    <property type="component" value="Unassembled WGS sequence"/>
</dbReference>
<comment type="caution">
    <text evidence="1">The sequence shown here is derived from an EMBL/GenBank/DDBJ whole genome shotgun (WGS) entry which is preliminary data.</text>
</comment>
<gene>
    <name evidence="1" type="ORF">I8J30_25450</name>
</gene>
<evidence type="ECO:0000313" key="1">
    <source>
        <dbReference type="EMBL" id="MBP3966055.1"/>
    </source>
</evidence>
<accession>A0ABS5CJR5</accession>
<evidence type="ECO:0000313" key="2">
    <source>
        <dbReference type="Proteomes" id="UP000673394"/>
    </source>
</evidence>
<dbReference type="EMBL" id="JAGKSP010000014">
    <property type="protein sequence ID" value="MBP3966055.1"/>
    <property type="molecule type" value="Genomic_DNA"/>
</dbReference>
<proteinExistence type="predicted"/>
<protein>
    <submittedName>
        <fullName evidence="1">Uncharacterized protein</fullName>
    </submittedName>
</protein>
<reference evidence="1 2" key="1">
    <citation type="submission" date="2021-04" db="EMBL/GenBank/DDBJ databases">
        <title>Paenibacillus sp. DLE-14 whole genome sequence.</title>
        <authorList>
            <person name="Ham Y.J."/>
        </authorList>
    </citation>
    <scope>NUCLEOTIDE SEQUENCE [LARGE SCALE GENOMIC DNA]</scope>
    <source>
        <strain evidence="1 2">DLE-14</strain>
    </source>
</reference>
<organism evidence="1 2">
    <name type="scientific">Paenibacillus lignilyticus</name>
    <dbReference type="NCBI Taxonomy" id="1172615"/>
    <lineage>
        <taxon>Bacteria</taxon>
        <taxon>Bacillati</taxon>
        <taxon>Bacillota</taxon>
        <taxon>Bacilli</taxon>
        <taxon>Bacillales</taxon>
        <taxon>Paenibacillaceae</taxon>
        <taxon>Paenibacillus</taxon>
    </lineage>
</organism>
<dbReference type="RefSeq" id="WP_210662917.1">
    <property type="nucleotide sequence ID" value="NZ_JAGKSP010000014.1"/>
</dbReference>
<keyword evidence="2" id="KW-1185">Reference proteome</keyword>
<name>A0ABS5CJR5_9BACL</name>